<keyword evidence="3" id="KW-1185">Reference proteome</keyword>
<name>A0A4C1VPU1_EUMVA</name>
<evidence type="ECO:0000313" key="2">
    <source>
        <dbReference type="EMBL" id="GBP39894.1"/>
    </source>
</evidence>
<evidence type="ECO:0000256" key="1">
    <source>
        <dbReference type="SAM" id="MobiDB-lite"/>
    </source>
</evidence>
<feature type="compositionally biased region" description="Polar residues" evidence="1">
    <location>
        <begin position="1"/>
        <end position="16"/>
    </location>
</feature>
<organism evidence="2 3">
    <name type="scientific">Eumeta variegata</name>
    <name type="common">Bagworm moth</name>
    <name type="synonym">Eumeta japonica</name>
    <dbReference type="NCBI Taxonomy" id="151549"/>
    <lineage>
        <taxon>Eukaryota</taxon>
        <taxon>Metazoa</taxon>
        <taxon>Ecdysozoa</taxon>
        <taxon>Arthropoda</taxon>
        <taxon>Hexapoda</taxon>
        <taxon>Insecta</taxon>
        <taxon>Pterygota</taxon>
        <taxon>Neoptera</taxon>
        <taxon>Endopterygota</taxon>
        <taxon>Lepidoptera</taxon>
        <taxon>Glossata</taxon>
        <taxon>Ditrysia</taxon>
        <taxon>Tineoidea</taxon>
        <taxon>Psychidae</taxon>
        <taxon>Oiketicinae</taxon>
        <taxon>Eumeta</taxon>
    </lineage>
</organism>
<protein>
    <submittedName>
        <fullName evidence="2">Uncharacterized protein</fullName>
    </submittedName>
</protein>
<dbReference type="AlphaFoldDB" id="A0A4C1VPU1"/>
<dbReference type="Proteomes" id="UP000299102">
    <property type="component" value="Unassembled WGS sequence"/>
</dbReference>
<feature type="region of interest" description="Disordered" evidence="1">
    <location>
        <begin position="1"/>
        <end position="21"/>
    </location>
</feature>
<accession>A0A4C1VPU1</accession>
<gene>
    <name evidence="2" type="ORF">EVAR_83029_1</name>
</gene>
<proteinExistence type="predicted"/>
<reference evidence="2 3" key="1">
    <citation type="journal article" date="2019" name="Commun. Biol.">
        <title>The bagworm genome reveals a unique fibroin gene that provides high tensile strength.</title>
        <authorList>
            <person name="Kono N."/>
            <person name="Nakamura H."/>
            <person name="Ohtoshi R."/>
            <person name="Tomita M."/>
            <person name="Numata K."/>
            <person name="Arakawa K."/>
        </authorList>
    </citation>
    <scope>NUCLEOTIDE SEQUENCE [LARGE SCALE GENOMIC DNA]</scope>
</reference>
<sequence length="94" mass="11267">MWTSNGKTRTKIQNTQRRMERSSMDFNLRDRVRNTDNCKKTKVRDVLTFSLQMKWRWADELVLVAGRDWLNTAKEQIGILWRRLLPKGDPCKNN</sequence>
<evidence type="ECO:0000313" key="3">
    <source>
        <dbReference type="Proteomes" id="UP000299102"/>
    </source>
</evidence>
<dbReference type="EMBL" id="BGZK01000373">
    <property type="protein sequence ID" value="GBP39894.1"/>
    <property type="molecule type" value="Genomic_DNA"/>
</dbReference>
<comment type="caution">
    <text evidence="2">The sequence shown here is derived from an EMBL/GenBank/DDBJ whole genome shotgun (WGS) entry which is preliminary data.</text>
</comment>